<reference evidence="2" key="1">
    <citation type="submission" date="2023-10" db="EMBL/GenBank/DDBJ databases">
        <authorList>
            <person name="Noh H."/>
        </authorList>
    </citation>
    <scope>NUCLEOTIDE SEQUENCE</scope>
    <source>
        <strain evidence="2">DUCC4014</strain>
    </source>
</reference>
<keyword evidence="3" id="KW-1185">Reference proteome</keyword>
<dbReference type="EMBL" id="CP086718">
    <property type="protein sequence ID" value="WOO83187.1"/>
    <property type="molecule type" value="Genomic_DNA"/>
</dbReference>
<evidence type="ECO:0000313" key="3">
    <source>
        <dbReference type="Proteomes" id="UP000827549"/>
    </source>
</evidence>
<dbReference type="AlphaFoldDB" id="A0AAF1BJV8"/>
<evidence type="ECO:0000313" key="2">
    <source>
        <dbReference type="EMBL" id="WOO83187.1"/>
    </source>
</evidence>
<name>A0AAF1BJV8_9TREE</name>
<dbReference type="RefSeq" id="XP_062629213.1">
    <property type="nucleotide sequence ID" value="XM_062773229.1"/>
</dbReference>
<dbReference type="InterPro" id="IPR036291">
    <property type="entry name" value="NAD(P)-bd_dom_sf"/>
</dbReference>
<evidence type="ECO:0000256" key="1">
    <source>
        <dbReference type="SAM" id="MobiDB-lite"/>
    </source>
</evidence>
<dbReference type="SUPFAM" id="SSF51735">
    <property type="entry name" value="NAD(P)-binding Rossmann-fold domains"/>
    <property type="match status" value="1"/>
</dbReference>
<dbReference type="Proteomes" id="UP000827549">
    <property type="component" value="Chromosome 5"/>
</dbReference>
<feature type="compositionally biased region" description="Low complexity" evidence="1">
    <location>
        <begin position="278"/>
        <end position="292"/>
    </location>
</feature>
<feature type="region of interest" description="Disordered" evidence="1">
    <location>
        <begin position="220"/>
        <end position="301"/>
    </location>
</feature>
<organism evidence="2 3">
    <name type="scientific">Vanrija pseudolonga</name>
    <dbReference type="NCBI Taxonomy" id="143232"/>
    <lineage>
        <taxon>Eukaryota</taxon>
        <taxon>Fungi</taxon>
        <taxon>Dikarya</taxon>
        <taxon>Basidiomycota</taxon>
        <taxon>Agaricomycotina</taxon>
        <taxon>Tremellomycetes</taxon>
        <taxon>Trichosporonales</taxon>
        <taxon>Trichosporonaceae</taxon>
        <taxon>Vanrija</taxon>
    </lineage>
</organism>
<dbReference type="GeneID" id="87809886"/>
<evidence type="ECO:0008006" key="4">
    <source>
        <dbReference type="Google" id="ProtNLM"/>
    </source>
</evidence>
<proteinExistence type="predicted"/>
<protein>
    <recommendedName>
        <fullName evidence="4">NAD-dependent epimerase/dehydratase domain-containing protein</fullName>
    </recommendedName>
</protein>
<gene>
    <name evidence="2" type="ORF">LOC62_05G006710</name>
</gene>
<feature type="compositionally biased region" description="Low complexity" evidence="1">
    <location>
        <begin position="220"/>
        <end position="264"/>
    </location>
</feature>
<accession>A0AAF1BJV8</accession>
<sequence length="404" mass="42862">MSTRSILVTGVTGYMRQMMVYCLVRESRWSPDVIKAGGVPILGSLEEAGPLAKVIVERNITTIVHLARGEWSDHRMLLSALARVESAQEKHYICLGRGESFSSATGWPHASVSDNDDVEALQRDATRCPSRDVELSVLETARACGIVPHVVVAPLVHGLGRGCGNRASNHVGRLVQAALKSGAAMYVLPGDEGWATVHVDVLAEYILAVLTMSTSALYSSSSRSSVPRSSTSPASPSRSPPSRSARFAPYPSPSASSTRAISPSSPYPTLSHLAPSVSGPQRTSSPPSSTPLAPYPSPPLTDTGTTTGGYYFAATSHVTWHDLASVLGSCLHARGLVPSADPTPFPSISAAARALCVQREAVLRQFSGTVSLSSNRLKLVRQNDSSTSSHWQKLVAPTETRTQV</sequence>